<feature type="signal peptide" evidence="1">
    <location>
        <begin position="1"/>
        <end position="21"/>
    </location>
</feature>
<evidence type="ECO:0000313" key="3">
    <source>
        <dbReference type="Proteomes" id="UP000619761"/>
    </source>
</evidence>
<name>A0ABQ3AS48_9GAMM</name>
<proteinExistence type="predicted"/>
<organism evidence="2 3">
    <name type="scientific">Cellvibrio zantedeschiae</name>
    <dbReference type="NCBI Taxonomy" id="1237077"/>
    <lineage>
        <taxon>Bacteria</taxon>
        <taxon>Pseudomonadati</taxon>
        <taxon>Pseudomonadota</taxon>
        <taxon>Gammaproteobacteria</taxon>
        <taxon>Cellvibrionales</taxon>
        <taxon>Cellvibrionaceae</taxon>
        <taxon>Cellvibrio</taxon>
    </lineage>
</organism>
<keyword evidence="3" id="KW-1185">Reference proteome</keyword>
<gene>
    <name evidence="2" type="ORF">GCM10011613_02290</name>
</gene>
<protein>
    <recommendedName>
        <fullName evidence="4">Solute-binding protein family 3/N-terminal domain-containing protein</fullName>
    </recommendedName>
</protein>
<reference evidence="3" key="1">
    <citation type="journal article" date="2019" name="Int. J. Syst. Evol. Microbiol.">
        <title>The Global Catalogue of Microorganisms (GCM) 10K type strain sequencing project: providing services to taxonomists for standard genome sequencing and annotation.</title>
        <authorList>
            <consortium name="The Broad Institute Genomics Platform"/>
            <consortium name="The Broad Institute Genome Sequencing Center for Infectious Disease"/>
            <person name="Wu L."/>
            <person name="Ma J."/>
        </authorList>
    </citation>
    <scope>NUCLEOTIDE SEQUENCE [LARGE SCALE GENOMIC DNA]</scope>
    <source>
        <strain evidence="3">KCTC 32239</strain>
    </source>
</reference>
<comment type="caution">
    <text evidence="2">The sequence shown here is derived from an EMBL/GenBank/DDBJ whole genome shotgun (WGS) entry which is preliminary data.</text>
</comment>
<evidence type="ECO:0000313" key="2">
    <source>
        <dbReference type="EMBL" id="GGY62354.1"/>
    </source>
</evidence>
<accession>A0ABQ3AS48</accession>
<dbReference type="RefSeq" id="WP_189415277.1">
    <property type="nucleotide sequence ID" value="NZ_BMYZ01000001.1"/>
</dbReference>
<dbReference type="EMBL" id="BMYZ01000001">
    <property type="protein sequence ID" value="GGY62354.1"/>
    <property type="molecule type" value="Genomic_DNA"/>
</dbReference>
<evidence type="ECO:0008006" key="4">
    <source>
        <dbReference type="Google" id="ProtNLM"/>
    </source>
</evidence>
<dbReference type="Proteomes" id="UP000619761">
    <property type="component" value="Unassembled WGS sequence"/>
</dbReference>
<sequence>MPFVRRLGFIILLCCSLKVVAAPRPYIVDVQTSAVEGEYFADLLALILNASKAPDEVIQIRFAPEQISQARWVAGVAQGKGNNIIWTMTSKAREQTLRTIRFPLMKGLMGYRVLVIRKEDEEKFAKVKTQQDLVKLSAGQGLHWPDTNILRANQFYVLETMAKENLYKMLTAKRFDFFPRGIIEIPVEQDLIRSQNLMVEPHILLHYPTDLYFFVNKNNDELAARLEKGCAIIFKNGEFEKFFSGYERMTAAIDFLSKHKYLIIELENPLISDETLKASRQYWIEPNKKP</sequence>
<dbReference type="SUPFAM" id="SSF53850">
    <property type="entry name" value="Periplasmic binding protein-like II"/>
    <property type="match status" value="1"/>
</dbReference>
<feature type="chain" id="PRO_5046258670" description="Solute-binding protein family 3/N-terminal domain-containing protein" evidence="1">
    <location>
        <begin position="22"/>
        <end position="290"/>
    </location>
</feature>
<keyword evidence="1" id="KW-0732">Signal</keyword>
<evidence type="ECO:0000256" key="1">
    <source>
        <dbReference type="SAM" id="SignalP"/>
    </source>
</evidence>